<feature type="chain" id="PRO_5035233294" evidence="5">
    <location>
        <begin position="24"/>
        <end position="317"/>
    </location>
</feature>
<comment type="caution">
    <text evidence="7">The sequence shown here is derived from an EMBL/GenBank/DDBJ whole genome shotgun (WGS) entry which is preliminary data.</text>
</comment>
<evidence type="ECO:0000256" key="5">
    <source>
        <dbReference type="SAM" id="SignalP"/>
    </source>
</evidence>
<dbReference type="Proteomes" id="UP000646365">
    <property type="component" value="Unassembled WGS sequence"/>
</dbReference>
<evidence type="ECO:0000256" key="2">
    <source>
        <dbReference type="ARBA" id="ARBA00023136"/>
    </source>
</evidence>
<evidence type="ECO:0000256" key="4">
    <source>
        <dbReference type="PROSITE-ProRule" id="PRU00473"/>
    </source>
</evidence>
<dbReference type="Pfam" id="PF16234">
    <property type="entry name" value="DUF4892"/>
    <property type="match status" value="1"/>
</dbReference>
<dbReference type="AlphaFoldDB" id="A0A8J2YUU5"/>
<dbReference type="Gene3D" id="3.30.1330.60">
    <property type="entry name" value="OmpA-like domain"/>
    <property type="match status" value="1"/>
</dbReference>
<dbReference type="InterPro" id="IPR032608">
    <property type="entry name" value="DUF4892"/>
</dbReference>
<proteinExistence type="predicted"/>
<dbReference type="InterPro" id="IPR006664">
    <property type="entry name" value="OMP_bac"/>
</dbReference>
<feature type="signal peptide" evidence="5">
    <location>
        <begin position="1"/>
        <end position="23"/>
    </location>
</feature>
<dbReference type="EMBL" id="BMJQ01000008">
    <property type="protein sequence ID" value="GGF24412.1"/>
    <property type="molecule type" value="Genomic_DNA"/>
</dbReference>
<evidence type="ECO:0000256" key="1">
    <source>
        <dbReference type="ARBA" id="ARBA00004442"/>
    </source>
</evidence>
<dbReference type="PANTHER" id="PTHR30329:SF21">
    <property type="entry name" value="LIPOPROTEIN YIAD-RELATED"/>
    <property type="match status" value="1"/>
</dbReference>
<dbReference type="InterPro" id="IPR050330">
    <property type="entry name" value="Bact_OuterMem_StrucFunc"/>
</dbReference>
<dbReference type="PRINTS" id="PR01021">
    <property type="entry name" value="OMPADOMAIN"/>
</dbReference>
<reference evidence="7" key="1">
    <citation type="journal article" date="2014" name="Int. J. Syst. Evol. Microbiol.">
        <title>Complete genome sequence of Corynebacterium casei LMG S-19264T (=DSM 44701T), isolated from a smear-ripened cheese.</title>
        <authorList>
            <consortium name="US DOE Joint Genome Institute (JGI-PGF)"/>
            <person name="Walter F."/>
            <person name="Albersmeier A."/>
            <person name="Kalinowski J."/>
            <person name="Ruckert C."/>
        </authorList>
    </citation>
    <scope>NUCLEOTIDE SEQUENCE</scope>
    <source>
        <strain evidence="7">CGMCC 1.15725</strain>
    </source>
</reference>
<evidence type="ECO:0000256" key="3">
    <source>
        <dbReference type="ARBA" id="ARBA00023237"/>
    </source>
</evidence>
<comment type="subcellular location">
    <subcellularLocation>
        <location evidence="1">Cell outer membrane</location>
    </subcellularLocation>
</comment>
<dbReference type="CDD" id="cd07185">
    <property type="entry name" value="OmpA_C-like"/>
    <property type="match status" value="1"/>
</dbReference>
<evidence type="ECO:0000313" key="7">
    <source>
        <dbReference type="EMBL" id="GGF24412.1"/>
    </source>
</evidence>
<dbReference type="PROSITE" id="PS51123">
    <property type="entry name" value="OMPA_2"/>
    <property type="match status" value="1"/>
</dbReference>
<dbReference type="RefSeq" id="WP_189047709.1">
    <property type="nucleotide sequence ID" value="NZ_BMJQ01000008.1"/>
</dbReference>
<name>A0A8J2YUU5_9PROT</name>
<dbReference type="Pfam" id="PF00691">
    <property type="entry name" value="OmpA"/>
    <property type="match status" value="1"/>
</dbReference>
<dbReference type="InterPro" id="IPR036737">
    <property type="entry name" value="OmpA-like_sf"/>
</dbReference>
<gene>
    <name evidence="7" type="ORF">GCM10011611_33090</name>
</gene>
<reference evidence="7" key="2">
    <citation type="submission" date="2020-09" db="EMBL/GenBank/DDBJ databases">
        <authorList>
            <person name="Sun Q."/>
            <person name="Zhou Y."/>
        </authorList>
    </citation>
    <scope>NUCLEOTIDE SEQUENCE</scope>
    <source>
        <strain evidence="7">CGMCC 1.15725</strain>
    </source>
</reference>
<feature type="domain" description="OmpA-like" evidence="6">
    <location>
        <begin position="202"/>
        <end position="317"/>
    </location>
</feature>
<dbReference type="InterPro" id="IPR006665">
    <property type="entry name" value="OmpA-like"/>
</dbReference>
<dbReference type="GO" id="GO:0009279">
    <property type="term" value="C:cell outer membrane"/>
    <property type="evidence" value="ECO:0007669"/>
    <property type="project" value="UniProtKB-SubCell"/>
</dbReference>
<protein>
    <submittedName>
        <fullName evidence="7">Membrane protein</fullName>
    </submittedName>
</protein>
<keyword evidence="2 4" id="KW-0472">Membrane</keyword>
<dbReference type="PANTHER" id="PTHR30329">
    <property type="entry name" value="STATOR ELEMENT OF FLAGELLAR MOTOR COMPLEX"/>
    <property type="match status" value="1"/>
</dbReference>
<keyword evidence="5" id="KW-0732">Signal</keyword>
<dbReference type="SUPFAM" id="SSF103088">
    <property type="entry name" value="OmpA-like"/>
    <property type="match status" value="1"/>
</dbReference>
<evidence type="ECO:0000313" key="8">
    <source>
        <dbReference type="Proteomes" id="UP000646365"/>
    </source>
</evidence>
<organism evidence="7 8">
    <name type="scientific">Aliidongia dinghuensis</name>
    <dbReference type="NCBI Taxonomy" id="1867774"/>
    <lineage>
        <taxon>Bacteria</taxon>
        <taxon>Pseudomonadati</taxon>
        <taxon>Pseudomonadota</taxon>
        <taxon>Alphaproteobacteria</taxon>
        <taxon>Rhodospirillales</taxon>
        <taxon>Dongiaceae</taxon>
        <taxon>Aliidongia</taxon>
    </lineage>
</organism>
<keyword evidence="8" id="KW-1185">Reference proteome</keyword>
<keyword evidence="3" id="KW-0998">Cell outer membrane</keyword>
<accession>A0A8J2YUU5</accession>
<evidence type="ECO:0000259" key="6">
    <source>
        <dbReference type="PROSITE" id="PS51123"/>
    </source>
</evidence>
<sequence length="317" mass="34222">MSRAVRLLLPAFLLLLPSAAATAADLEGAKDSPVLGRFAGSEIKSYKQAAYDEAELPNAPITDNSPKLMTVEGKITRIGYTIDGSHSVLEVARNYEQALAAGKFETVFACKGKECGDQFSSVVVNSGRVMPVTFPSSFIDDRQRAYLAKRTGPDGDTWAFVYVMDDTDSNKINNIYLEIVEPKPMNGSQVTVLDAKSLESALDSQGKVALYGIYFDTDKADVKPESKPELGEMAKLLTGNPKLTVYVVGHTDNEGQFAHNLELSQRRADAIVKALTTEYKVPAAQLTAKAVASLAPVASNADEAGRAKNRRVELVVQ</sequence>